<gene>
    <name evidence="1" type="ORF">S12H4_25528</name>
</gene>
<protein>
    <submittedName>
        <fullName evidence="1">Uncharacterized protein</fullName>
    </submittedName>
</protein>
<dbReference type="AlphaFoldDB" id="X1R367"/>
<dbReference type="EMBL" id="BARW01014396">
    <property type="protein sequence ID" value="GAI75202.1"/>
    <property type="molecule type" value="Genomic_DNA"/>
</dbReference>
<proteinExistence type="predicted"/>
<accession>X1R367</accession>
<name>X1R367_9ZZZZ</name>
<reference evidence="1" key="1">
    <citation type="journal article" date="2014" name="Front. Microbiol.">
        <title>High frequency of phylogenetically diverse reductive dehalogenase-homologous genes in deep subseafloor sedimentary metagenomes.</title>
        <authorList>
            <person name="Kawai M."/>
            <person name="Futagami T."/>
            <person name="Toyoda A."/>
            <person name="Takaki Y."/>
            <person name="Nishi S."/>
            <person name="Hori S."/>
            <person name="Arai W."/>
            <person name="Tsubouchi T."/>
            <person name="Morono Y."/>
            <person name="Uchiyama I."/>
            <person name="Ito T."/>
            <person name="Fujiyama A."/>
            <person name="Inagaki F."/>
            <person name="Takami H."/>
        </authorList>
    </citation>
    <scope>NUCLEOTIDE SEQUENCE</scope>
    <source>
        <strain evidence="1">Expedition CK06-06</strain>
    </source>
</reference>
<organism evidence="1">
    <name type="scientific">marine sediment metagenome</name>
    <dbReference type="NCBI Taxonomy" id="412755"/>
    <lineage>
        <taxon>unclassified sequences</taxon>
        <taxon>metagenomes</taxon>
        <taxon>ecological metagenomes</taxon>
    </lineage>
</organism>
<evidence type="ECO:0000313" key="1">
    <source>
        <dbReference type="EMBL" id="GAI75202.1"/>
    </source>
</evidence>
<feature type="non-terminal residue" evidence="1">
    <location>
        <position position="73"/>
    </location>
</feature>
<comment type="caution">
    <text evidence="1">The sequence shown here is derived from an EMBL/GenBank/DDBJ whole genome shotgun (WGS) entry which is preliminary data.</text>
</comment>
<sequence length="73" mass="8448">MVNEEMDAAASEYQERLRVVSVEIAGVNQRLERLYDALETGSLQLADLAPRIKRLRERQEQLHVTKLEQGRIL</sequence>